<comment type="caution">
    <text evidence="3">The sequence shown here is derived from an EMBL/GenBank/DDBJ whole genome shotgun (WGS) entry which is preliminary data.</text>
</comment>
<evidence type="ECO:0000313" key="3">
    <source>
        <dbReference type="EMBL" id="MCL1127018.1"/>
    </source>
</evidence>
<reference evidence="3 4" key="1">
    <citation type="submission" date="2022-01" db="EMBL/GenBank/DDBJ databases">
        <title>Whole genome-based taxonomy of the Shewanellaceae.</title>
        <authorList>
            <person name="Martin-Rodriguez A.J."/>
        </authorList>
    </citation>
    <scope>NUCLEOTIDE SEQUENCE [LARGE SCALE GENOMIC DNA]</scope>
    <source>
        <strain evidence="3 4">DSM 17177</strain>
    </source>
</reference>
<dbReference type="SUPFAM" id="SSF82649">
    <property type="entry name" value="SufE/NifU"/>
    <property type="match status" value="1"/>
</dbReference>
<dbReference type="InterPro" id="IPR003808">
    <property type="entry name" value="Fe-S_metab-assoc_dom"/>
</dbReference>
<dbReference type="Proteomes" id="UP001203423">
    <property type="component" value="Unassembled WGS sequence"/>
</dbReference>
<feature type="domain" description="Fe-S metabolism associated" evidence="2">
    <location>
        <begin position="20"/>
        <end position="138"/>
    </location>
</feature>
<organism evidence="3 4">
    <name type="scientific">Shewanella surugensis</name>
    <dbReference type="NCBI Taxonomy" id="212020"/>
    <lineage>
        <taxon>Bacteria</taxon>
        <taxon>Pseudomonadati</taxon>
        <taxon>Pseudomonadota</taxon>
        <taxon>Gammaproteobacteria</taxon>
        <taxon>Alteromonadales</taxon>
        <taxon>Shewanellaceae</taxon>
        <taxon>Shewanella</taxon>
    </lineage>
</organism>
<comment type="similarity">
    <text evidence="1">Belongs to the SufE family.</text>
</comment>
<gene>
    <name evidence="3" type="ORF">L2764_21705</name>
</gene>
<evidence type="ECO:0000313" key="4">
    <source>
        <dbReference type="Proteomes" id="UP001203423"/>
    </source>
</evidence>
<protein>
    <submittedName>
        <fullName evidence="3">SufE family protein</fullName>
    </submittedName>
</protein>
<proteinExistence type="inferred from homology"/>
<evidence type="ECO:0000256" key="1">
    <source>
        <dbReference type="ARBA" id="ARBA00010282"/>
    </source>
</evidence>
<dbReference type="Pfam" id="PF02657">
    <property type="entry name" value="SufE"/>
    <property type="match status" value="1"/>
</dbReference>
<dbReference type="PANTHER" id="PTHR43597:SF5">
    <property type="entry name" value="SUFE-LIKE PROTEIN 2, CHLOROPLASTIC"/>
    <property type="match status" value="1"/>
</dbReference>
<keyword evidence="4" id="KW-1185">Reference proteome</keyword>
<dbReference type="EMBL" id="JAKIKS010000122">
    <property type="protein sequence ID" value="MCL1127018.1"/>
    <property type="molecule type" value="Genomic_DNA"/>
</dbReference>
<accession>A0ABT0LH30</accession>
<dbReference type="Gene3D" id="3.90.1010.10">
    <property type="match status" value="1"/>
</dbReference>
<evidence type="ECO:0000259" key="2">
    <source>
        <dbReference type="Pfam" id="PF02657"/>
    </source>
</evidence>
<name>A0ABT0LH30_9GAMM</name>
<sequence>MQVDQDLFLQIPLDSKQIIELFTQATNWQERYRQLMLLGKQLPRLPQEQRTPQAQVQGCESDAWLYHCQYNRQHYYLGDSDARIVKGLIVLLLAAFNGKNTDEINAFDHDDYFEHLGLSGQLSPSRTNGLHALIKVIKYYANAQIKS</sequence>
<dbReference type="PANTHER" id="PTHR43597">
    <property type="entry name" value="SULFUR ACCEPTOR PROTEIN CSDE"/>
    <property type="match status" value="1"/>
</dbReference>